<dbReference type="GO" id="GO:0010824">
    <property type="term" value="P:regulation of centrosome duplication"/>
    <property type="evidence" value="ECO:0007669"/>
    <property type="project" value="TreeGrafter"/>
</dbReference>
<dbReference type="InterPro" id="IPR036824">
    <property type="entry name" value="Nucleoplasmin_core_dom_sf"/>
</dbReference>
<evidence type="ECO:0000256" key="3">
    <source>
        <dbReference type="ARBA" id="ARBA00020749"/>
    </source>
</evidence>
<dbReference type="Pfam" id="PF03066">
    <property type="entry name" value="Nucleoplasmin"/>
    <property type="match status" value="1"/>
</dbReference>
<dbReference type="FunFam" id="2.60.120.340:FF:000001">
    <property type="entry name" value="Nucleophosmin 1"/>
    <property type="match status" value="1"/>
</dbReference>
<dbReference type="InterPro" id="IPR004301">
    <property type="entry name" value="Nucleoplasmin"/>
</dbReference>
<dbReference type="SUPFAM" id="SSF69203">
    <property type="entry name" value="Nucleoplasmin-like core domain"/>
    <property type="match status" value="1"/>
</dbReference>
<feature type="compositionally biased region" description="Acidic residues" evidence="6">
    <location>
        <begin position="119"/>
        <end position="132"/>
    </location>
</feature>
<dbReference type="InterPro" id="IPR024057">
    <property type="entry name" value="Nucleoplasmin_core_dom"/>
</dbReference>
<sequence length="214" mass="23345">MEDSMDMDMSPLRPQNYLFGCELKADKDYHFKVDNDENEHQLSLRTVSLGAGAKDELHIVEAEAMNYEGSPIKVTLATLKMSVQPTVSLGGFEITPPVVLRLKCGSGPVHISGQHLVAVEEDAESEDEEEEDVKLLSISGKRSAPGGGNTPTKNAQKSNQNGKDSKTIITPRSKGQDSFKKQEKTPKTPKGPTSVEDIKAKMQASMWKPSSSIM</sequence>
<accession>A0A2K6Q3Y9</accession>
<evidence type="ECO:0000256" key="5">
    <source>
        <dbReference type="ARBA" id="ARBA00023242"/>
    </source>
</evidence>
<dbReference type="PANTHER" id="PTHR22747:SF28">
    <property type="entry name" value="NUCLEOPHOSMIN"/>
    <property type="match status" value="1"/>
</dbReference>
<dbReference type="GO" id="GO:0042274">
    <property type="term" value="P:ribosomal small subunit biogenesis"/>
    <property type="evidence" value="ECO:0007669"/>
    <property type="project" value="TreeGrafter"/>
</dbReference>
<protein>
    <recommendedName>
        <fullName evidence="3">Nucleophosmin</fullName>
    </recommendedName>
</protein>
<dbReference type="GO" id="GO:0006338">
    <property type="term" value="P:chromatin remodeling"/>
    <property type="evidence" value="ECO:0007669"/>
    <property type="project" value="TreeGrafter"/>
</dbReference>
<dbReference type="AlphaFoldDB" id="A0A2K6Q3Y9"/>
<dbReference type="PANTHER" id="PTHR22747">
    <property type="entry name" value="NUCLEOPLASMIN"/>
    <property type="match status" value="1"/>
</dbReference>
<dbReference type="OMA" id="KMQASMW"/>
<dbReference type="GO" id="GO:0005737">
    <property type="term" value="C:cytoplasm"/>
    <property type="evidence" value="ECO:0007669"/>
    <property type="project" value="TreeGrafter"/>
</dbReference>
<organism evidence="8 9">
    <name type="scientific">Rhinopithecus roxellana</name>
    <name type="common">Golden snub-nosed monkey</name>
    <name type="synonym">Pygathrix roxellana</name>
    <dbReference type="NCBI Taxonomy" id="61622"/>
    <lineage>
        <taxon>Eukaryota</taxon>
        <taxon>Metazoa</taxon>
        <taxon>Chordata</taxon>
        <taxon>Craniata</taxon>
        <taxon>Vertebrata</taxon>
        <taxon>Euteleostomi</taxon>
        <taxon>Mammalia</taxon>
        <taxon>Eutheria</taxon>
        <taxon>Euarchontoglires</taxon>
        <taxon>Primates</taxon>
        <taxon>Haplorrhini</taxon>
        <taxon>Catarrhini</taxon>
        <taxon>Cercopithecidae</taxon>
        <taxon>Colobinae</taxon>
        <taxon>Rhinopithecus</taxon>
    </lineage>
</organism>
<keyword evidence="5" id="KW-0539">Nucleus</keyword>
<dbReference type="Gene3D" id="2.60.120.340">
    <property type="entry name" value="Nucleoplasmin core domain"/>
    <property type="match status" value="1"/>
</dbReference>
<dbReference type="GO" id="GO:0003682">
    <property type="term" value="F:chromatin binding"/>
    <property type="evidence" value="ECO:0007669"/>
    <property type="project" value="TreeGrafter"/>
</dbReference>
<feature type="domain" description="Nucleoplasmin core" evidence="7">
    <location>
        <begin position="18"/>
        <end position="117"/>
    </location>
</feature>
<dbReference type="GO" id="GO:0042273">
    <property type="term" value="P:ribosomal large subunit biogenesis"/>
    <property type="evidence" value="ECO:0007669"/>
    <property type="project" value="TreeGrafter"/>
</dbReference>
<evidence type="ECO:0000256" key="2">
    <source>
        <dbReference type="ARBA" id="ARBA00010744"/>
    </source>
</evidence>
<feature type="compositionally biased region" description="Polar residues" evidence="6">
    <location>
        <begin position="150"/>
        <end position="170"/>
    </location>
</feature>
<feature type="compositionally biased region" description="Basic and acidic residues" evidence="6">
    <location>
        <begin position="174"/>
        <end position="186"/>
    </location>
</feature>
<dbReference type="Ensembl" id="ENSRROT00000047705.1">
    <property type="protein sequence ID" value="ENSRROP00000023500.1"/>
    <property type="gene ID" value="ENSRROG00000035590.1"/>
</dbReference>
<evidence type="ECO:0000256" key="1">
    <source>
        <dbReference type="ARBA" id="ARBA00004642"/>
    </source>
</evidence>
<dbReference type="GO" id="GO:1990904">
    <property type="term" value="C:ribonucleoprotein complex"/>
    <property type="evidence" value="ECO:0007669"/>
    <property type="project" value="TreeGrafter"/>
</dbReference>
<dbReference type="GO" id="GO:0045944">
    <property type="term" value="P:positive regulation of transcription by RNA polymerase II"/>
    <property type="evidence" value="ECO:0007669"/>
    <property type="project" value="TreeGrafter"/>
</dbReference>
<evidence type="ECO:0000256" key="4">
    <source>
        <dbReference type="ARBA" id="ARBA00023186"/>
    </source>
</evidence>
<comment type="similarity">
    <text evidence="2">Belongs to the nucleoplasmin family.</text>
</comment>
<dbReference type="Proteomes" id="UP000233200">
    <property type="component" value="Unplaced"/>
</dbReference>
<dbReference type="STRING" id="61622.ENSRROP00000023500"/>
<name>A0A2K6Q3Y9_RHIRO</name>
<evidence type="ECO:0000259" key="7">
    <source>
        <dbReference type="Pfam" id="PF03066"/>
    </source>
</evidence>
<dbReference type="GO" id="GO:0000055">
    <property type="term" value="P:ribosomal large subunit export from nucleus"/>
    <property type="evidence" value="ECO:0007669"/>
    <property type="project" value="TreeGrafter"/>
</dbReference>
<evidence type="ECO:0000313" key="9">
    <source>
        <dbReference type="Proteomes" id="UP000233200"/>
    </source>
</evidence>
<feature type="region of interest" description="Disordered" evidence="6">
    <location>
        <begin position="119"/>
        <end position="214"/>
    </location>
</feature>
<dbReference type="GO" id="GO:0000056">
    <property type="term" value="P:ribosomal small subunit export from nucleus"/>
    <property type="evidence" value="ECO:0007669"/>
    <property type="project" value="TreeGrafter"/>
</dbReference>
<dbReference type="GO" id="GO:0005730">
    <property type="term" value="C:nucleolus"/>
    <property type="evidence" value="ECO:0007669"/>
    <property type="project" value="TreeGrafter"/>
</dbReference>
<reference evidence="8" key="2">
    <citation type="submission" date="2025-09" db="UniProtKB">
        <authorList>
            <consortium name="Ensembl"/>
        </authorList>
    </citation>
    <scope>IDENTIFICATION</scope>
</reference>
<keyword evidence="4" id="KW-0143">Chaperone</keyword>
<dbReference type="GeneTree" id="ENSGT00940000153052"/>
<keyword evidence="9" id="KW-1185">Reference proteome</keyword>
<evidence type="ECO:0000313" key="8">
    <source>
        <dbReference type="Ensembl" id="ENSRROP00000023500.1"/>
    </source>
</evidence>
<comment type="subcellular location">
    <subcellularLocation>
        <location evidence="1">Nucleus</location>
        <location evidence="1">Nucleoplasm</location>
    </subcellularLocation>
</comment>
<proteinExistence type="inferred from homology"/>
<dbReference type="GO" id="GO:0005813">
    <property type="term" value="C:centrosome"/>
    <property type="evidence" value="ECO:0007669"/>
    <property type="project" value="TreeGrafter"/>
</dbReference>
<reference evidence="8" key="1">
    <citation type="submission" date="2025-08" db="UniProtKB">
        <authorList>
            <consortium name="Ensembl"/>
        </authorList>
    </citation>
    <scope>IDENTIFICATION</scope>
</reference>
<evidence type="ECO:0000256" key="6">
    <source>
        <dbReference type="SAM" id="MobiDB-lite"/>
    </source>
</evidence>
<dbReference type="GO" id="GO:0003723">
    <property type="term" value="F:RNA binding"/>
    <property type="evidence" value="ECO:0007669"/>
    <property type="project" value="TreeGrafter"/>
</dbReference>
<dbReference type="GO" id="GO:0042393">
    <property type="term" value="F:histone binding"/>
    <property type="evidence" value="ECO:0007669"/>
    <property type="project" value="TreeGrafter"/>
</dbReference>
<dbReference type="GO" id="GO:0005654">
    <property type="term" value="C:nucleoplasm"/>
    <property type="evidence" value="ECO:0007669"/>
    <property type="project" value="UniProtKB-SubCell"/>
</dbReference>